<dbReference type="AlphaFoldDB" id="X1VJM0"/>
<comment type="caution">
    <text evidence="1">The sequence shown here is derived from an EMBL/GenBank/DDBJ whole genome shotgun (WGS) entry which is preliminary data.</text>
</comment>
<gene>
    <name evidence="1" type="ORF">S12H4_45293</name>
</gene>
<dbReference type="EMBL" id="BARW01027994">
    <property type="protein sequence ID" value="GAJ08045.1"/>
    <property type="molecule type" value="Genomic_DNA"/>
</dbReference>
<reference evidence="1" key="1">
    <citation type="journal article" date="2014" name="Front. Microbiol.">
        <title>High frequency of phylogenetically diverse reductive dehalogenase-homologous genes in deep subseafloor sedimentary metagenomes.</title>
        <authorList>
            <person name="Kawai M."/>
            <person name="Futagami T."/>
            <person name="Toyoda A."/>
            <person name="Takaki Y."/>
            <person name="Nishi S."/>
            <person name="Hori S."/>
            <person name="Arai W."/>
            <person name="Tsubouchi T."/>
            <person name="Morono Y."/>
            <person name="Uchiyama I."/>
            <person name="Ito T."/>
            <person name="Fujiyama A."/>
            <person name="Inagaki F."/>
            <person name="Takami H."/>
        </authorList>
    </citation>
    <scope>NUCLEOTIDE SEQUENCE</scope>
    <source>
        <strain evidence="1">Expedition CK06-06</strain>
    </source>
</reference>
<evidence type="ECO:0000313" key="1">
    <source>
        <dbReference type="EMBL" id="GAJ08045.1"/>
    </source>
</evidence>
<accession>X1VJM0</accession>
<name>X1VJM0_9ZZZZ</name>
<proteinExistence type="predicted"/>
<sequence length="44" mass="5391">MKEVYPKNTETPVSIPEWVTNYHNNFMLKERSVCYKKGFRRKKL</sequence>
<organism evidence="1">
    <name type="scientific">marine sediment metagenome</name>
    <dbReference type="NCBI Taxonomy" id="412755"/>
    <lineage>
        <taxon>unclassified sequences</taxon>
        <taxon>metagenomes</taxon>
        <taxon>ecological metagenomes</taxon>
    </lineage>
</organism>
<protein>
    <submittedName>
        <fullName evidence="1">Uncharacterized protein</fullName>
    </submittedName>
</protein>